<name>A0A0A1U0U1_ENTIV</name>
<sequence length="1301" mass="148947">MATFQPNNLSRMPAPQPLNIFDYCPVCCKQYGIIFVRRKQCKCCLRYFCSNCIGESKNKFCTLCEKHNNEHLTCISVYATYFIDGSDQTKMIAFANFTYYSNSRYTIFELVNGGIIPAMMFLLKFPEYQPTLIQIFVLGIKADSRTRIMFDTQAFLELSKMTKLHEEILFILGNVVVGSMKGATDKPNRTMEEVVESLTKAREFVENENYQINDYRKEFIEVKENREGEFVERVMEQFVSDSMLSMLHVLYKENEKYRNVVEVMYRFIACGIEMTKTKLNESACRNLVKMIDRDNLSSLIIVIIAASKTQKSVVPFLENGILEKMDSLMDEYDKTNHMAIVEIVKLIKAHWSVFLKLTTSPIFIQILVKLVKEEEAAQIAAASILEFIVDNKDIPKYQLCELMIEEHPDVIEILLNSAVRSKKVVGLKLSKVMLNTYGDEASVVFLSRGIIDSLIMLSRTDFELMSRCYKVLQTAARYHTELVDYYIQTSFICTLFVNMKNAPLQSLVAINELIENNNVKTEILQTPENIEMLISLLTSDDGKVLHEVLHLLNTLYKNEDVVKKTKTNIMPLLLPLFKKLPIHSFAILLQLICSIISVVGMEERDASLFVNSSILFLEQQKNLSLLQSVYTSFAIAVKTPQIRDVFIHGDSNDIEADGYFSYLVCCFVAEKSLVLKAAQLQFFTQFIIKKDKDNLMALDVLQPLITYILQAQSVLPTNDPFVAETLLYLAAVISIDNGNATTVIYTSGILDIFIQLTTKWKATKTGLMEKFVGFVDILFEQIPSIFSEHPKLAMAIPEFLGYSALSLDTVKVIVRLINEMKMVNLPIIFPPSGVHTLIIASKKNPEVRVFELIQSNSNFEVALHKDVDLLLHSTLPEMRNLGFLVAKQQFDEKVIDGALTLMWEELGKDELVELLDLLYSCSVGDFKEYLVCHKLVVPFVKFLSESADLFGERTVLSLFRFLDKIPVTPYHITLVKQHGRPFTKSVVNIIEKIPICFLKEEKEWLFDCVRERLDEDAYRVIKHLVSNKECETYLMGMTDVVIELVENMPKTLDVLIRIRNVDLQPLVLLSTDVHSMIQQDGRALRLLVPFTWYSMDYVDDAKELLIEGRNVEDAIFFFVYMMDREEMYKRKEDVINEILPFVKHFALGGGVGGKELLMKIINGVPMENEKMSVDSMFEEAAMKKDYEMCKVVCEMILKGFKFSIDKHKESIQLCVKEVPALLIIATKYYDQMIVGITTDTVEEAIKKCSKKKLFEDNLVGFILNCLKNKEYKTVVKKLADNGTFKGNIENNVLFGFIQSNL</sequence>
<evidence type="ECO:0008006" key="3">
    <source>
        <dbReference type="Google" id="ProtNLM"/>
    </source>
</evidence>
<dbReference type="Proteomes" id="UP000014680">
    <property type="component" value="Unassembled WGS sequence"/>
</dbReference>
<dbReference type="SUPFAM" id="SSF48371">
    <property type="entry name" value="ARM repeat"/>
    <property type="match status" value="1"/>
</dbReference>
<keyword evidence="2" id="KW-1185">Reference proteome</keyword>
<gene>
    <name evidence="1" type="ORF">EIN_098470</name>
</gene>
<dbReference type="OMA" id="IYFEMAF"/>
<dbReference type="KEGG" id="eiv:EIN_098470"/>
<dbReference type="CDD" id="cd00065">
    <property type="entry name" value="FYVE_like_SF"/>
    <property type="match status" value="1"/>
</dbReference>
<accession>A0A0A1U0U1</accession>
<dbReference type="OrthoDB" id="3045089at2759"/>
<organism evidence="1 2">
    <name type="scientific">Entamoeba invadens IP1</name>
    <dbReference type="NCBI Taxonomy" id="370355"/>
    <lineage>
        <taxon>Eukaryota</taxon>
        <taxon>Amoebozoa</taxon>
        <taxon>Evosea</taxon>
        <taxon>Archamoebae</taxon>
        <taxon>Mastigamoebida</taxon>
        <taxon>Entamoebidae</taxon>
        <taxon>Entamoeba</taxon>
    </lineage>
</organism>
<dbReference type="InterPro" id="IPR011989">
    <property type="entry name" value="ARM-like"/>
</dbReference>
<dbReference type="GeneID" id="14886438"/>
<reference evidence="1 2" key="1">
    <citation type="submission" date="2012-10" db="EMBL/GenBank/DDBJ databases">
        <authorList>
            <person name="Zafar N."/>
            <person name="Inman J."/>
            <person name="Hall N."/>
            <person name="Lorenzi H."/>
            <person name="Caler E."/>
        </authorList>
    </citation>
    <scope>NUCLEOTIDE SEQUENCE [LARGE SCALE GENOMIC DNA]</scope>
    <source>
        <strain evidence="1 2">IP1</strain>
    </source>
</reference>
<dbReference type="EMBL" id="KB206860">
    <property type="protein sequence ID" value="ELP87520.1"/>
    <property type="molecule type" value="Genomic_DNA"/>
</dbReference>
<dbReference type="Gene3D" id="1.25.10.10">
    <property type="entry name" value="Leucine-rich Repeat Variant"/>
    <property type="match status" value="1"/>
</dbReference>
<evidence type="ECO:0000313" key="1">
    <source>
        <dbReference type="EMBL" id="ELP87520.1"/>
    </source>
</evidence>
<evidence type="ECO:0000313" key="2">
    <source>
        <dbReference type="Proteomes" id="UP000014680"/>
    </source>
</evidence>
<dbReference type="RefSeq" id="XP_004254291.1">
    <property type="nucleotide sequence ID" value="XM_004254243.1"/>
</dbReference>
<dbReference type="VEuPathDB" id="AmoebaDB:EIN_098470"/>
<dbReference type="InterPro" id="IPR016024">
    <property type="entry name" value="ARM-type_fold"/>
</dbReference>
<protein>
    <recommendedName>
        <fullName evidence="3">FYVE-type domain-containing protein</fullName>
    </recommendedName>
</protein>
<proteinExistence type="predicted"/>